<evidence type="ECO:0000256" key="1">
    <source>
        <dbReference type="SAM" id="MobiDB-lite"/>
    </source>
</evidence>
<evidence type="ECO:0000313" key="2">
    <source>
        <dbReference type="EMBL" id="KAK2596795.1"/>
    </source>
</evidence>
<comment type="caution">
    <text evidence="2">The sequence shown here is derived from an EMBL/GenBank/DDBJ whole genome shotgun (WGS) entry which is preliminary data.</text>
</comment>
<keyword evidence="3" id="KW-1185">Reference proteome</keyword>
<accession>A0AAJ0CQX7</accession>
<sequence length="142" mass="15007">MTSLRVQHKYAPNDTQRELKLDAGPSHATEEDHGYSGCCVMLSVGQPTSTPERGDGRDIELGFSTPFDPLSDADDDLNMDSFGDKGQVGSGNASMVVGGAGGDERNRGSELMEVEGADSLLNPDIALDKGISPTAPHMELEL</sequence>
<organism evidence="2 3">
    <name type="scientific">Conoideocrella luteorostrata</name>
    <dbReference type="NCBI Taxonomy" id="1105319"/>
    <lineage>
        <taxon>Eukaryota</taxon>
        <taxon>Fungi</taxon>
        <taxon>Dikarya</taxon>
        <taxon>Ascomycota</taxon>
        <taxon>Pezizomycotina</taxon>
        <taxon>Sordariomycetes</taxon>
        <taxon>Hypocreomycetidae</taxon>
        <taxon>Hypocreales</taxon>
        <taxon>Clavicipitaceae</taxon>
        <taxon>Conoideocrella</taxon>
    </lineage>
</organism>
<dbReference type="Proteomes" id="UP001251528">
    <property type="component" value="Unassembled WGS sequence"/>
</dbReference>
<name>A0AAJ0CQX7_9HYPO</name>
<reference evidence="2" key="1">
    <citation type="submission" date="2023-06" db="EMBL/GenBank/DDBJ databases">
        <title>Conoideocrella luteorostrata (Hypocreales: Clavicipitaceae), a potential biocontrol fungus for elongate hemlock scale in United States Christmas tree production areas.</title>
        <authorList>
            <person name="Barrett H."/>
            <person name="Lovett B."/>
            <person name="Macias A.M."/>
            <person name="Stajich J.E."/>
            <person name="Kasson M.T."/>
        </authorList>
    </citation>
    <scope>NUCLEOTIDE SEQUENCE</scope>
    <source>
        <strain evidence="2">ARSEF 14590</strain>
    </source>
</reference>
<feature type="region of interest" description="Disordered" evidence="1">
    <location>
        <begin position="46"/>
        <end position="107"/>
    </location>
</feature>
<dbReference type="EMBL" id="JASWJB010000109">
    <property type="protein sequence ID" value="KAK2596795.1"/>
    <property type="molecule type" value="Genomic_DNA"/>
</dbReference>
<evidence type="ECO:0000313" key="3">
    <source>
        <dbReference type="Proteomes" id="UP001251528"/>
    </source>
</evidence>
<proteinExistence type="predicted"/>
<dbReference type="AlphaFoldDB" id="A0AAJ0CQX7"/>
<gene>
    <name evidence="2" type="ORF">QQS21_006124</name>
</gene>
<protein>
    <submittedName>
        <fullName evidence="2">Uncharacterized protein</fullName>
    </submittedName>
</protein>